<dbReference type="Pfam" id="PF07980">
    <property type="entry name" value="SusD_RagB"/>
    <property type="match status" value="1"/>
</dbReference>
<accession>A0ABP7YMI3</accession>
<evidence type="ECO:0000259" key="8">
    <source>
        <dbReference type="Pfam" id="PF14322"/>
    </source>
</evidence>
<reference evidence="10" key="1">
    <citation type="journal article" date="2019" name="Int. J. Syst. Evol. Microbiol.">
        <title>The Global Catalogue of Microorganisms (GCM) 10K type strain sequencing project: providing services to taxonomists for standard genome sequencing and annotation.</title>
        <authorList>
            <consortium name="The Broad Institute Genomics Platform"/>
            <consortium name="The Broad Institute Genome Sequencing Center for Infectious Disease"/>
            <person name="Wu L."/>
            <person name="Ma J."/>
        </authorList>
    </citation>
    <scope>NUCLEOTIDE SEQUENCE [LARGE SCALE GENOMIC DNA]</scope>
    <source>
        <strain evidence="10">JCM 17386</strain>
    </source>
</reference>
<dbReference type="Pfam" id="PF14322">
    <property type="entry name" value="SusD-like_3"/>
    <property type="match status" value="1"/>
</dbReference>
<dbReference type="Gene3D" id="1.25.40.390">
    <property type="match status" value="1"/>
</dbReference>
<keyword evidence="5" id="KW-0998">Cell outer membrane</keyword>
<feature type="chain" id="PRO_5045864462" evidence="6">
    <location>
        <begin position="26"/>
        <end position="485"/>
    </location>
</feature>
<dbReference type="RefSeq" id="WP_229349458.1">
    <property type="nucleotide sequence ID" value="NZ_BAABAO010000013.1"/>
</dbReference>
<evidence type="ECO:0000256" key="3">
    <source>
        <dbReference type="ARBA" id="ARBA00022729"/>
    </source>
</evidence>
<gene>
    <name evidence="9" type="ORF">GCM10022250_37030</name>
</gene>
<evidence type="ECO:0000256" key="2">
    <source>
        <dbReference type="ARBA" id="ARBA00006275"/>
    </source>
</evidence>
<protein>
    <submittedName>
        <fullName evidence="9">RagB/SusD family nutrient uptake outer membrane protein</fullName>
    </submittedName>
</protein>
<evidence type="ECO:0000313" key="10">
    <source>
        <dbReference type="Proteomes" id="UP001501333"/>
    </source>
</evidence>
<name>A0ABP7YMI3_9FLAO</name>
<evidence type="ECO:0000256" key="6">
    <source>
        <dbReference type="SAM" id="SignalP"/>
    </source>
</evidence>
<comment type="similarity">
    <text evidence="2">Belongs to the SusD family.</text>
</comment>
<evidence type="ECO:0000256" key="5">
    <source>
        <dbReference type="ARBA" id="ARBA00023237"/>
    </source>
</evidence>
<comment type="caution">
    <text evidence="9">The sequence shown here is derived from an EMBL/GenBank/DDBJ whole genome shotgun (WGS) entry which is preliminary data.</text>
</comment>
<dbReference type="InterPro" id="IPR012944">
    <property type="entry name" value="SusD_RagB_dom"/>
</dbReference>
<evidence type="ECO:0000256" key="1">
    <source>
        <dbReference type="ARBA" id="ARBA00004442"/>
    </source>
</evidence>
<feature type="signal peptide" evidence="6">
    <location>
        <begin position="1"/>
        <end position="25"/>
    </location>
</feature>
<evidence type="ECO:0000259" key="7">
    <source>
        <dbReference type="Pfam" id="PF07980"/>
    </source>
</evidence>
<comment type="subcellular location">
    <subcellularLocation>
        <location evidence="1">Cell outer membrane</location>
    </subcellularLocation>
</comment>
<dbReference type="Proteomes" id="UP001501333">
    <property type="component" value="Unassembled WGS sequence"/>
</dbReference>
<evidence type="ECO:0000313" key="9">
    <source>
        <dbReference type="EMBL" id="GAA4138410.1"/>
    </source>
</evidence>
<dbReference type="EMBL" id="BAABAO010000013">
    <property type="protein sequence ID" value="GAA4138410.1"/>
    <property type="molecule type" value="Genomic_DNA"/>
</dbReference>
<sequence>MKTYFKSHKKPVLALLLFSSILLTSCENNEDLNIAPETTVSDKDIFKTPARIEGLVNGIYKAFKGASLYGGRILLYQDQRGEDFINITANNFTGYESWNNSYSSGSNDINNLWAQAYSAINNANILIEGLAVNQGVITEEKAKQYIGEAKLVRALAYYTLVINFGQPYNKDSGASKGVPLRLKAETGTANNDLARSSVAEIYTQILKDLNEAEAALPQSYSTADLNTTRAHVSTAIAVKTRVYLTQNNWAKVIEEAAKLAPQTQAPFSTTASEIKHALQPDITMIFSSNYATVESIFSIPMSSLDSYTGQSSIAYIYNTNLEYYLNPTGILGDAQWRTADKRRDLTRTVSGKQYFKKYAKPSPFLDYIPVIRYSEVLLNYAEAAAKTGNLTLAANLLTAVHQRSDATYIFPVTVTSDQNQLIQAIWKERRIELLGEGFRGPDLLRNLQTLPAKGDSKLQTPAVLPSDANYIFPPANTELSANKLY</sequence>
<dbReference type="SUPFAM" id="SSF48452">
    <property type="entry name" value="TPR-like"/>
    <property type="match status" value="1"/>
</dbReference>
<keyword evidence="4" id="KW-0472">Membrane</keyword>
<proteinExistence type="inferred from homology"/>
<dbReference type="PROSITE" id="PS51257">
    <property type="entry name" value="PROKAR_LIPOPROTEIN"/>
    <property type="match status" value="1"/>
</dbReference>
<keyword evidence="3 6" id="KW-0732">Signal</keyword>
<dbReference type="InterPro" id="IPR033985">
    <property type="entry name" value="SusD-like_N"/>
</dbReference>
<organism evidence="9 10">
    <name type="scientific">Flavobacterium chungbukense</name>
    <dbReference type="NCBI Taxonomy" id="877464"/>
    <lineage>
        <taxon>Bacteria</taxon>
        <taxon>Pseudomonadati</taxon>
        <taxon>Bacteroidota</taxon>
        <taxon>Flavobacteriia</taxon>
        <taxon>Flavobacteriales</taxon>
        <taxon>Flavobacteriaceae</taxon>
        <taxon>Flavobacterium</taxon>
    </lineage>
</organism>
<evidence type="ECO:0000256" key="4">
    <source>
        <dbReference type="ARBA" id="ARBA00023136"/>
    </source>
</evidence>
<feature type="domain" description="SusD-like N-terminal" evidence="8">
    <location>
        <begin position="76"/>
        <end position="244"/>
    </location>
</feature>
<keyword evidence="10" id="KW-1185">Reference proteome</keyword>
<feature type="domain" description="RagB/SusD" evidence="7">
    <location>
        <begin position="367"/>
        <end position="448"/>
    </location>
</feature>
<dbReference type="CDD" id="cd08977">
    <property type="entry name" value="SusD"/>
    <property type="match status" value="1"/>
</dbReference>
<dbReference type="InterPro" id="IPR011990">
    <property type="entry name" value="TPR-like_helical_dom_sf"/>
</dbReference>